<dbReference type="Proteomes" id="UP000789595">
    <property type="component" value="Unassembled WGS sequence"/>
</dbReference>
<keyword evidence="1" id="KW-0175">Coiled coil</keyword>
<reference evidence="2" key="1">
    <citation type="submission" date="2021-11" db="EMBL/GenBank/DDBJ databases">
        <authorList>
            <consortium name="Genoscope - CEA"/>
            <person name="William W."/>
        </authorList>
    </citation>
    <scope>NUCLEOTIDE SEQUENCE</scope>
</reference>
<organism evidence="2 3">
    <name type="scientific">Pelagomonas calceolata</name>
    <dbReference type="NCBI Taxonomy" id="35677"/>
    <lineage>
        <taxon>Eukaryota</taxon>
        <taxon>Sar</taxon>
        <taxon>Stramenopiles</taxon>
        <taxon>Ochrophyta</taxon>
        <taxon>Pelagophyceae</taxon>
        <taxon>Pelagomonadales</taxon>
        <taxon>Pelagomonadaceae</taxon>
        <taxon>Pelagomonas</taxon>
    </lineage>
</organism>
<protein>
    <submittedName>
        <fullName evidence="2">Uncharacterized protein</fullName>
    </submittedName>
</protein>
<dbReference type="EMBL" id="CAKKNE010000001">
    <property type="protein sequence ID" value="CAH0364187.1"/>
    <property type="molecule type" value="Genomic_DNA"/>
</dbReference>
<evidence type="ECO:0000313" key="3">
    <source>
        <dbReference type="Proteomes" id="UP000789595"/>
    </source>
</evidence>
<accession>A0A8J2SEM9</accession>
<name>A0A8J2SEM9_9STRA</name>
<sequence length="201" mass="22296">MEVSDLVICALVALVTLLVAAVFYESKAARAGDAAGEGLSEREEQIIERMTLQSDNLAEMRASNKMKRALEEFEEKRGRLILGTLNQQLLTMYNLGISENVSLDDELDRMKRALKETEEKMERLVDRRMQAECAAAVAEARLSDLRAWEKAVKLFSSALKDADASARAALCKDPEGAIEKLMEGQTVEKVTGEQAQEDAQQ</sequence>
<gene>
    <name evidence="2" type="ORF">PECAL_1P05400</name>
</gene>
<evidence type="ECO:0000256" key="1">
    <source>
        <dbReference type="SAM" id="Coils"/>
    </source>
</evidence>
<evidence type="ECO:0000313" key="2">
    <source>
        <dbReference type="EMBL" id="CAH0364187.1"/>
    </source>
</evidence>
<dbReference type="AlphaFoldDB" id="A0A8J2SEM9"/>
<keyword evidence="3" id="KW-1185">Reference proteome</keyword>
<proteinExistence type="predicted"/>
<comment type="caution">
    <text evidence="2">The sequence shown here is derived from an EMBL/GenBank/DDBJ whole genome shotgun (WGS) entry which is preliminary data.</text>
</comment>
<feature type="coiled-coil region" evidence="1">
    <location>
        <begin position="100"/>
        <end position="141"/>
    </location>
</feature>